<dbReference type="RefSeq" id="XP_040880517.1">
    <property type="nucleotide sequence ID" value="XM_041028008.1"/>
</dbReference>
<sequence>MHHPMTEQEDPHRNPMQEQIPTESHEEEGSVPSKDEPSEIMDPRAIQGVRRNESDDGNELYYEPADMWLPSTDVPPELCRAWAKSQRPPKPSSSSPVPEYEIDDVKRDMAIGIMLHLNGNESEDSKWVPVREASPAETYAWAKAEKEDVEEEISDLTKGQESSHLQNRLALLEDLLDGEVVEHTKPHWVSETPSPDSNIPPHKPFYPLPTLSRGYCDNAEHPSSTLSHSTLVAACQSEKHILNSINPHASCHLVCTNCHDNPPIHRLSQDEHDHIIRDKGRFPLCLSCAESWCARYGISPEENGTNCTCKERLPQWLCSDCWVEFAKARSRGRDDCKESGCAKTKKDEDQFQGDDAISKAVRMCSGCQGLVINHADEDDGVDDYSDDDEDDDYDENDSD</sequence>
<evidence type="ECO:0000313" key="3">
    <source>
        <dbReference type="Proteomes" id="UP000030672"/>
    </source>
</evidence>
<dbReference type="EMBL" id="KL584831">
    <property type="protein sequence ID" value="KEQ63494.1"/>
    <property type="molecule type" value="Genomic_DNA"/>
</dbReference>
<evidence type="ECO:0000256" key="1">
    <source>
        <dbReference type="SAM" id="MobiDB-lite"/>
    </source>
</evidence>
<feature type="region of interest" description="Disordered" evidence="1">
    <location>
        <begin position="1"/>
        <end position="74"/>
    </location>
</feature>
<feature type="compositionally biased region" description="Basic and acidic residues" evidence="1">
    <location>
        <begin position="1"/>
        <end position="15"/>
    </location>
</feature>
<dbReference type="HOGENOM" id="CLU_690752_0_0_1"/>
<reference evidence="2 3" key="1">
    <citation type="journal article" date="2014" name="BMC Genomics">
        <title>Genome sequencing of four Aureobasidium pullulans varieties: biotechnological potential, stress tolerance, and description of new species.</title>
        <authorList>
            <person name="Gostin Ar C."/>
            <person name="Ohm R.A."/>
            <person name="Kogej T."/>
            <person name="Sonjak S."/>
            <person name="Turk M."/>
            <person name="Zajc J."/>
            <person name="Zalar P."/>
            <person name="Grube M."/>
            <person name="Sun H."/>
            <person name="Han J."/>
            <person name="Sharma A."/>
            <person name="Chiniquy J."/>
            <person name="Ngan C.Y."/>
            <person name="Lipzen A."/>
            <person name="Barry K."/>
            <person name="Grigoriev I.V."/>
            <person name="Gunde-Cimerman N."/>
        </authorList>
    </citation>
    <scope>NUCLEOTIDE SEQUENCE [LARGE SCALE GENOMIC DNA]</scope>
    <source>
        <strain evidence="2 3">CBS 110374</strain>
    </source>
</reference>
<dbReference type="AlphaFoldDB" id="A0A074VW60"/>
<feature type="compositionally biased region" description="Basic and acidic residues" evidence="1">
    <location>
        <begin position="23"/>
        <end position="37"/>
    </location>
</feature>
<keyword evidence="3" id="KW-1185">Reference proteome</keyword>
<proteinExistence type="predicted"/>
<dbReference type="GeneID" id="63921381"/>
<dbReference type="Proteomes" id="UP000030672">
    <property type="component" value="Unassembled WGS sequence"/>
</dbReference>
<feature type="region of interest" description="Disordered" evidence="1">
    <location>
        <begin position="375"/>
        <end position="399"/>
    </location>
</feature>
<feature type="region of interest" description="Disordered" evidence="1">
    <location>
        <begin position="80"/>
        <end position="99"/>
    </location>
</feature>
<feature type="compositionally biased region" description="Acidic residues" evidence="1">
    <location>
        <begin position="376"/>
        <end position="399"/>
    </location>
</feature>
<protein>
    <submittedName>
        <fullName evidence="2">Uncharacterized protein</fullName>
    </submittedName>
</protein>
<gene>
    <name evidence="2" type="ORF">M437DRAFT_83875</name>
</gene>
<accession>A0A074VW60</accession>
<organism evidence="2 3">
    <name type="scientific">Aureobasidium melanogenum (strain CBS 110374)</name>
    <name type="common">Aureobasidium pullulans var. melanogenum</name>
    <dbReference type="NCBI Taxonomy" id="1043003"/>
    <lineage>
        <taxon>Eukaryota</taxon>
        <taxon>Fungi</taxon>
        <taxon>Dikarya</taxon>
        <taxon>Ascomycota</taxon>
        <taxon>Pezizomycotina</taxon>
        <taxon>Dothideomycetes</taxon>
        <taxon>Dothideomycetidae</taxon>
        <taxon>Dothideales</taxon>
        <taxon>Saccotheciaceae</taxon>
        <taxon>Aureobasidium</taxon>
    </lineage>
</organism>
<evidence type="ECO:0000313" key="2">
    <source>
        <dbReference type="EMBL" id="KEQ63494.1"/>
    </source>
</evidence>
<name>A0A074VW60_AURM1</name>